<dbReference type="InterPro" id="IPR043461">
    <property type="entry name" value="LpxH-like"/>
</dbReference>
<evidence type="ECO:0000256" key="1">
    <source>
        <dbReference type="ARBA" id="ARBA00022475"/>
    </source>
</evidence>
<dbReference type="Gene3D" id="3.60.21.10">
    <property type="match status" value="1"/>
</dbReference>
<dbReference type="GO" id="GO:0009245">
    <property type="term" value="P:lipid A biosynthetic process"/>
    <property type="evidence" value="ECO:0007669"/>
    <property type="project" value="TreeGrafter"/>
</dbReference>
<keyword evidence="1" id="KW-1003">Cell membrane</keyword>
<feature type="domain" description="Calcineurin-like phosphoesterase" evidence="6">
    <location>
        <begin position="1"/>
        <end position="212"/>
    </location>
</feature>
<reference evidence="7" key="1">
    <citation type="submission" date="2020-06" db="EMBL/GenBank/DDBJ databases">
        <title>Unique genomic features of the anaerobic methanotrophic archaea.</title>
        <authorList>
            <person name="Chadwick G.L."/>
            <person name="Skennerton C.T."/>
            <person name="Laso-Perez R."/>
            <person name="Leu A.O."/>
            <person name="Speth D.R."/>
            <person name="Yu H."/>
            <person name="Morgan-Lang C."/>
            <person name="Hatzenpichler R."/>
            <person name="Goudeau D."/>
            <person name="Malmstrom R."/>
            <person name="Brazelton W.J."/>
            <person name="Woyke T."/>
            <person name="Hallam S.J."/>
            <person name="Tyson G.W."/>
            <person name="Wegener G."/>
            <person name="Boetius A."/>
            <person name="Orphan V."/>
        </authorList>
    </citation>
    <scope>NUCLEOTIDE SEQUENCE</scope>
</reference>
<accession>A0A7G9Z3S2</accession>
<evidence type="ECO:0000313" key="7">
    <source>
        <dbReference type="EMBL" id="QNO54906.1"/>
    </source>
</evidence>
<proteinExistence type="predicted"/>
<dbReference type="InterPro" id="IPR029052">
    <property type="entry name" value="Metallo-depent_PP-like"/>
</dbReference>
<keyword evidence="3" id="KW-0479">Metal-binding</keyword>
<dbReference type="GO" id="GO:0008758">
    <property type="term" value="F:UDP-2,3-diacylglucosamine hydrolase activity"/>
    <property type="evidence" value="ECO:0007669"/>
    <property type="project" value="TreeGrafter"/>
</dbReference>
<dbReference type="EMBL" id="MT631598">
    <property type="protein sequence ID" value="QNO54906.1"/>
    <property type="molecule type" value="Genomic_DNA"/>
</dbReference>
<name>A0A7G9Z3S2_9EURY</name>
<dbReference type="GO" id="GO:0046872">
    <property type="term" value="F:metal ion binding"/>
    <property type="evidence" value="ECO:0007669"/>
    <property type="project" value="UniProtKB-KW"/>
</dbReference>
<keyword evidence="2" id="KW-0997">Cell inner membrane</keyword>
<dbReference type="InterPro" id="IPR004843">
    <property type="entry name" value="Calcineurin-like_PHP"/>
</dbReference>
<dbReference type="GO" id="GO:0016020">
    <property type="term" value="C:membrane"/>
    <property type="evidence" value="ECO:0007669"/>
    <property type="project" value="GOC"/>
</dbReference>
<evidence type="ECO:0000256" key="3">
    <source>
        <dbReference type="ARBA" id="ARBA00022723"/>
    </source>
</evidence>
<keyword evidence="5" id="KW-0464">Manganese</keyword>
<protein>
    <recommendedName>
        <fullName evidence="6">Calcineurin-like phosphoesterase domain-containing protein</fullName>
    </recommendedName>
</protein>
<gene>
    <name evidence="7" type="ORF">PADEGAKA_00008</name>
</gene>
<dbReference type="PANTHER" id="PTHR34990">
    <property type="entry name" value="UDP-2,3-DIACYLGLUCOSAMINE HYDROLASE-RELATED"/>
    <property type="match status" value="1"/>
</dbReference>
<keyword evidence="4" id="KW-0472">Membrane</keyword>
<dbReference type="Pfam" id="PF00149">
    <property type="entry name" value="Metallophos"/>
    <property type="match status" value="1"/>
</dbReference>
<dbReference type="SUPFAM" id="SSF56300">
    <property type="entry name" value="Metallo-dependent phosphatases"/>
    <property type="match status" value="1"/>
</dbReference>
<organism evidence="7">
    <name type="scientific">Candidatus Methanophaga sp. ANME-1 ERB7</name>
    <dbReference type="NCBI Taxonomy" id="2759913"/>
    <lineage>
        <taxon>Archaea</taxon>
        <taxon>Methanobacteriati</taxon>
        <taxon>Methanobacteriota</taxon>
        <taxon>Stenosarchaea group</taxon>
        <taxon>Methanomicrobia</taxon>
        <taxon>Candidatus Methanophagales</taxon>
        <taxon>Candidatus Methanophagaceae</taxon>
        <taxon>Candidatus Methanophaga</taxon>
    </lineage>
</organism>
<evidence type="ECO:0000256" key="4">
    <source>
        <dbReference type="ARBA" id="ARBA00023136"/>
    </source>
</evidence>
<evidence type="ECO:0000256" key="5">
    <source>
        <dbReference type="ARBA" id="ARBA00023211"/>
    </source>
</evidence>
<sequence length="266" mass="30438">MSDIHLGSADIDDFEAEKSLISLLDHLKPDILVFLGDVIDIWALAPFNKDTEDSNVVKSVNKMKGMFEKFCCMCRAVLYIPGNHDGAIGQVGNSNRNLLQFDWKIENLVVCEKLCLRGTLPIPEFGELLPAFAASAHGHEESRFNRPGTLKGRYIASAYQSALQIPLLQSVRRLRPWFENIPFVGDWEHRELLNLGKKFPDVSFIAGHTHRPFVTIQKCEATFYALSSNYSPIEDRYRWYVNIGTWGYSRTYLVVDGFIWRLDVYK</sequence>
<evidence type="ECO:0000259" key="6">
    <source>
        <dbReference type="Pfam" id="PF00149"/>
    </source>
</evidence>
<dbReference type="AlphaFoldDB" id="A0A7G9Z3S2"/>
<evidence type="ECO:0000256" key="2">
    <source>
        <dbReference type="ARBA" id="ARBA00022519"/>
    </source>
</evidence>